<evidence type="ECO:0000259" key="1">
    <source>
        <dbReference type="PROSITE" id="PS50013"/>
    </source>
</evidence>
<organism evidence="2 3">
    <name type="scientific">Phytophthora fragariae</name>
    <dbReference type="NCBI Taxonomy" id="53985"/>
    <lineage>
        <taxon>Eukaryota</taxon>
        <taxon>Sar</taxon>
        <taxon>Stramenopiles</taxon>
        <taxon>Oomycota</taxon>
        <taxon>Peronosporomycetes</taxon>
        <taxon>Peronosporales</taxon>
        <taxon>Peronosporaceae</taxon>
        <taxon>Phytophthora</taxon>
    </lineage>
</organism>
<name>A0A6A3PKW1_9STRA</name>
<sequence length="100" mass="11519">MVRWHYADRMLEVTEELKHHVALQGINLGVRAVLDAKYHRRAKEWQLLVSWQGLEDSENSWEAFDGIYAAVPDKVAQYADNCADNGFKKFLKSLQDNIGV</sequence>
<evidence type="ECO:0000313" key="3">
    <source>
        <dbReference type="Proteomes" id="UP000440732"/>
    </source>
</evidence>
<dbReference type="Proteomes" id="UP000440732">
    <property type="component" value="Unassembled WGS sequence"/>
</dbReference>
<evidence type="ECO:0000313" key="2">
    <source>
        <dbReference type="EMBL" id="KAE9056520.1"/>
    </source>
</evidence>
<dbReference type="EMBL" id="QXGA01009497">
    <property type="protein sequence ID" value="KAE9056520.1"/>
    <property type="molecule type" value="Genomic_DNA"/>
</dbReference>
<dbReference type="Gene3D" id="2.40.50.40">
    <property type="match status" value="1"/>
</dbReference>
<proteinExistence type="predicted"/>
<dbReference type="AlphaFoldDB" id="A0A6A3PKW1"/>
<comment type="caution">
    <text evidence="2">The sequence shown here is derived from an EMBL/GenBank/DDBJ whole genome shotgun (WGS) entry which is preliminary data.</text>
</comment>
<gene>
    <name evidence="2" type="ORF">PF006_g32656</name>
</gene>
<dbReference type="PROSITE" id="PS50013">
    <property type="entry name" value="CHROMO_2"/>
    <property type="match status" value="1"/>
</dbReference>
<dbReference type="InterPro" id="IPR016197">
    <property type="entry name" value="Chromo-like_dom_sf"/>
</dbReference>
<feature type="domain" description="Chromo" evidence="1">
    <location>
        <begin position="28"/>
        <end position="78"/>
    </location>
</feature>
<accession>A0A6A3PKW1</accession>
<reference evidence="2 3" key="1">
    <citation type="submission" date="2018-08" db="EMBL/GenBank/DDBJ databases">
        <title>Genomic investigation of the strawberry pathogen Phytophthora fragariae indicates pathogenicity is determined by transcriptional variation in three key races.</title>
        <authorList>
            <person name="Adams T.M."/>
            <person name="Armitage A.D."/>
            <person name="Sobczyk M.K."/>
            <person name="Bates H.J."/>
            <person name="Dunwell J.M."/>
            <person name="Nellist C.F."/>
            <person name="Harrison R.J."/>
        </authorList>
    </citation>
    <scope>NUCLEOTIDE SEQUENCE [LARGE SCALE GENOMIC DNA]</scope>
    <source>
        <strain evidence="2 3">NOV-5</strain>
    </source>
</reference>
<protein>
    <recommendedName>
        <fullName evidence="1">Chromo domain-containing protein</fullName>
    </recommendedName>
</protein>
<dbReference type="SUPFAM" id="SSF54160">
    <property type="entry name" value="Chromo domain-like"/>
    <property type="match status" value="1"/>
</dbReference>
<dbReference type="InterPro" id="IPR000953">
    <property type="entry name" value="Chromo/chromo_shadow_dom"/>
</dbReference>